<dbReference type="PANTHER" id="PTHR30026:SF20">
    <property type="entry name" value="OUTER MEMBRANE PROTEIN TOLC"/>
    <property type="match status" value="1"/>
</dbReference>
<accession>H8L4B5</accession>
<feature type="signal peptide" evidence="8">
    <location>
        <begin position="1"/>
        <end position="21"/>
    </location>
</feature>
<dbReference type="HOGENOM" id="CLU_012817_0_2_6"/>
<reference evidence="9" key="1">
    <citation type="submission" date="2012-02" db="EMBL/GenBank/DDBJ databases">
        <title>The complete genome of Frateuria aurantia DSM 6220.</title>
        <authorList>
            <consortium name="US DOE Joint Genome Institute (JGI-PGF)"/>
            <person name="Lucas S."/>
            <person name="Copeland A."/>
            <person name="Lapidus A."/>
            <person name="Glavina del Rio T."/>
            <person name="Dalin E."/>
            <person name="Tice H."/>
            <person name="Bruce D."/>
            <person name="Goodwin L."/>
            <person name="Pitluck S."/>
            <person name="Peters L."/>
            <person name="Ovchinnikova G."/>
            <person name="Teshima H."/>
            <person name="Kyrpides N."/>
            <person name="Mavromatis K."/>
            <person name="Ivanova N."/>
            <person name="Brettin T."/>
            <person name="Detter J.C."/>
            <person name="Han C."/>
            <person name="Larimer F."/>
            <person name="Land M."/>
            <person name="Hauser L."/>
            <person name="Markowitz V."/>
            <person name="Cheng J.-F."/>
            <person name="Hugenholtz P."/>
            <person name="Woyke T."/>
            <person name="Wu D."/>
            <person name="Brambilla E."/>
            <person name="Klenk H.-P."/>
            <person name="Eisen J.A."/>
        </authorList>
    </citation>
    <scope>NUCLEOTIDE SEQUENCE</scope>
    <source>
        <strain evidence="9">DSM 6220</strain>
    </source>
</reference>
<dbReference type="GO" id="GO:0015562">
    <property type="term" value="F:efflux transmembrane transporter activity"/>
    <property type="evidence" value="ECO:0007669"/>
    <property type="project" value="InterPro"/>
</dbReference>
<keyword evidence="5" id="KW-0812">Transmembrane</keyword>
<keyword evidence="7" id="KW-0998">Cell outer membrane</keyword>
<evidence type="ECO:0000256" key="2">
    <source>
        <dbReference type="ARBA" id="ARBA00007613"/>
    </source>
</evidence>
<dbReference type="OrthoDB" id="9813458at2"/>
<dbReference type="PANTHER" id="PTHR30026">
    <property type="entry name" value="OUTER MEMBRANE PROTEIN TOLC"/>
    <property type="match status" value="1"/>
</dbReference>
<name>H8L4B5_FRAAD</name>
<evidence type="ECO:0000256" key="5">
    <source>
        <dbReference type="ARBA" id="ARBA00022692"/>
    </source>
</evidence>
<dbReference type="Proteomes" id="UP000005234">
    <property type="component" value="Chromosome"/>
</dbReference>
<keyword evidence="3" id="KW-0813">Transport</keyword>
<keyword evidence="6" id="KW-0472">Membrane</keyword>
<evidence type="ECO:0000313" key="9">
    <source>
        <dbReference type="EMBL" id="AFC84948.1"/>
    </source>
</evidence>
<dbReference type="GO" id="GO:0009279">
    <property type="term" value="C:cell outer membrane"/>
    <property type="evidence" value="ECO:0007669"/>
    <property type="project" value="UniProtKB-SubCell"/>
</dbReference>
<proteinExistence type="inferred from homology"/>
<dbReference type="EMBL" id="CP003350">
    <property type="protein sequence ID" value="AFC84948.1"/>
    <property type="molecule type" value="Genomic_DNA"/>
</dbReference>
<feature type="chain" id="PRO_5003614209" evidence="8">
    <location>
        <begin position="22"/>
        <end position="448"/>
    </location>
</feature>
<dbReference type="AlphaFoldDB" id="H8L4B5"/>
<evidence type="ECO:0000256" key="4">
    <source>
        <dbReference type="ARBA" id="ARBA00022452"/>
    </source>
</evidence>
<dbReference type="InterPro" id="IPR051906">
    <property type="entry name" value="TolC-like"/>
</dbReference>
<evidence type="ECO:0000256" key="6">
    <source>
        <dbReference type="ARBA" id="ARBA00023136"/>
    </source>
</evidence>
<dbReference type="GO" id="GO:1990281">
    <property type="term" value="C:efflux pump complex"/>
    <property type="evidence" value="ECO:0007669"/>
    <property type="project" value="TreeGrafter"/>
</dbReference>
<protein>
    <submittedName>
        <fullName evidence="9">Outer membrane protein</fullName>
    </submittedName>
</protein>
<evidence type="ECO:0000256" key="3">
    <source>
        <dbReference type="ARBA" id="ARBA00022448"/>
    </source>
</evidence>
<organism evidence="9 10">
    <name type="scientific">Frateuria aurantia (strain ATCC 33424 / DSM 6220 / KCTC 2777 / LMG 1558 / NBRC 3245 / NCIMB 13370)</name>
    <name type="common">Acetobacter aurantius</name>
    <dbReference type="NCBI Taxonomy" id="767434"/>
    <lineage>
        <taxon>Bacteria</taxon>
        <taxon>Pseudomonadati</taxon>
        <taxon>Pseudomonadota</taxon>
        <taxon>Gammaproteobacteria</taxon>
        <taxon>Lysobacterales</taxon>
        <taxon>Rhodanobacteraceae</taxon>
        <taxon>Frateuria</taxon>
    </lineage>
</organism>
<gene>
    <name evidence="9" type="ordered locus">Fraau_0461</name>
</gene>
<evidence type="ECO:0000256" key="1">
    <source>
        <dbReference type="ARBA" id="ARBA00004442"/>
    </source>
</evidence>
<comment type="similarity">
    <text evidence="2">Belongs to the outer membrane factor (OMF) (TC 1.B.17) family.</text>
</comment>
<evidence type="ECO:0000256" key="7">
    <source>
        <dbReference type="ARBA" id="ARBA00023237"/>
    </source>
</evidence>
<evidence type="ECO:0000256" key="8">
    <source>
        <dbReference type="SAM" id="SignalP"/>
    </source>
</evidence>
<comment type="subcellular location">
    <subcellularLocation>
        <location evidence="1">Cell outer membrane</location>
    </subcellularLocation>
</comment>
<sequence length="448" mass="48590">MGLKRLAWILGLSWLSLTAHAEDLLDICRQAISHDPQLALAGATRRYTAEAVPLARSALLPQISGSYGISQDRATSSAGTVISGSTVINTGNGGVGHQRTLSAGVSASQSLLNLQDIASLWSAHASVNAQNALYQGSLQDLYVRVAQAYLKAIQYRSYDQAYQAYAEISQQVWQQVAARNAHGLASKIDVNQAMTSYGLARTEAVDYHNQYNDALEALRQITGSPVGRLLQLADPIPLQTAVPASEDYWIERASSNNPTVVADQFKLDAALRAILAARAAHLPTLSATISYNKNPTWTQFESQHSRTTDTAIGLSLSVPIFSGGAMHAQVRQAIASRDQGVDQLEIDRRQVVRDARNYYRSLAAGVEQVRMARDSAIAAAAAVKSARAGLLVAATDMTTVLYTIEYQAEANTEYAYARNQFLMNQLLLKQAAGDVTWQDLEALNRLLR</sequence>
<dbReference type="STRING" id="767434.Fraau_0461"/>
<dbReference type="Pfam" id="PF02321">
    <property type="entry name" value="OEP"/>
    <property type="match status" value="2"/>
</dbReference>
<evidence type="ECO:0000313" key="10">
    <source>
        <dbReference type="Proteomes" id="UP000005234"/>
    </source>
</evidence>
<keyword evidence="8" id="KW-0732">Signal</keyword>
<dbReference type="InterPro" id="IPR003423">
    <property type="entry name" value="OMP_efflux"/>
</dbReference>
<keyword evidence="4" id="KW-1134">Transmembrane beta strand</keyword>
<dbReference type="Gene3D" id="1.20.1600.10">
    <property type="entry name" value="Outer membrane efflux proteins (OEP)"/>
    <property type="match status" value="1"/>
</dbReference>
<dbReference type="SUPFAM" id="SSF56954">
    <property type="entry name" value="Outer membrane efflux proteins (OEP)"/>
    <property type="match status" value="1"/>
</dbReference>
<dbReference type="GO" id="GO:0015288">
    <property type="term" value="F:porin activity"/>
    <property type="evidence" value="ECO:0007669"/>
    <property type="project" value="TreeGrafter"/>
</dbReference>
<dbReference type="eggNOG" id="COG1538">
    <property type="taxonomic scope" value="Bacteria"/>
</dbReference>
<dbReference type="KEGG" id="fau:Fraau_0461"/>
<keyword evidence="10" id="KW-1185">Reference proteome</keyword>